<accession>A0A914KJR0</accession>
<sequence>MGNRFSLNEGKSCCAEKKGKEEEKERREASKRYLENENEWKYNLCKCLNGNRDEKYETNLAKCKKCRLEKCLSAGMKKLDVGYLRQDICREAMEERKNGINIQNSPTVDITIKDQNLPNPSPIPFDELNTWESSLQREGLFNRRFQKCIIIKWLDLIFTKSVAHFKRVSLTKVEFALLIAIIYSKSGRHFNLNSY</sequence>
<keyword evidence="2" id="KW-1185">Reference proteome</keyword>
<feature type="compositionally biased region" description="Basic and acidic residues" evidence="1">
    <location>
        <begin position="14"/>
        <end position="26"/>
    </location>
</feature>
<evidence type="ECO:0000313" key="3">
    <source>
        <dbReference type="WBParaSite" id="Minc3s00025g01625"/>
    </source>
</evidence>
<dbReference type="WBParaSite" id="Minc3s00025g01625">
    <property type="protein sequence ID" value="Minc3s00025g01625"/>
    <property type="gene ID" value="Minc3s00025g01625"/>
</dbReference>
<reference evidence="3" key="1">
    <citation type="submission" date="2022-11" db="UniProtKB">
        <authorList>
            <consortium name="WormBaseParasite"/>
        </authorList>
    </citation>
    <scope>IDENTIFICATION</scope>
</reference>
<dbReference type="SUPFAM" id="SSF57716">
    <property type="entry name" value="Glucocorticoid receptor-like (DNA-binding domain)"/>
    <property type="match status" value="1"/>
</dbReference>
<proteinExistence type="predicted"/>
<evidence type="ECO:0000256" key="1">
    <source>
        <dbReference type="SAM" id="MobiDB-lite"/>
    </source>
</evidence>
<protein>
    <submittedName>
        <fullName evidence="3">Nuclear receptor domain-containing protein</fullName>
    </submittedName>
</protein>
<dbReference type="AlphaFoldDB" id="A0A914KJR0"/>
<dbReference type="Proteomes" id="UP000887563">
    <property type="component" value="Unplaced"/>
</dbReference>
<evidence type="ECO:0000313" key="2">
    <source>
        <dbReference type="Proteomes" id="UP000887563"/>
    </source>
</evidence>
<name>A0A914KJR0_MELIC</name>
<organism evidence="2 3">
    <name type="scientific">Meloidogyne incognita</name>
    <name type="common">Southern root-knot nematode worm</name>
    <name type="synonym">Oxyuris incognita</name>
    <dbReference type="NCBI Taxonomy" id="6306"/>
    <lineage>
        <taxon>Eukaryota</taxon>
        <taxon>Metazoa</taxon>
        <taxon>Ecdysozoa</taxon>
        <taxon>Nematoda</taxon>
        <taxon>Chromadorea</taxon>
        <taxon>Rhabditida</taxon>
        <taxon>Tylenchina</taxon>
        <taxon>Tylenchomorpha</taxon>
        <taxon>Tylenchoidea</taxon>
        <taxon>Meloidogynidae</taxon>
        <taxon>Meloidogyninae</taxon>
        <taxon>Meloidogyne</taxon>
        <taxon>Meloidogyne incognita group</taxon>
    </lineage>
</organism>
<feature type="region of interest" description="Disordered" evidence="1">
    <location>
        <begin position="1"/>
        <end position="26"/>
    </location>
</feature>